<dbReference type="AlphaFoldDB" id="A0AAW1NKX1"/>
<gene>
    <name evidence="1" type="ORF">WJX73_007486</name>
</gene>
<dbReference type="PANTHER" id="PTHR35100:SF1">
    <property type="entry name" value="F15H11.13 PROTEIN"/>
    <property type="match status" value="1"/>
</dbReference>
<dbReference type="Gene3D" id="1.20.58.810">
    <property type="entry name" value="Photosystem II Pbs27"/>
    <property type="match status" value="1"/>
</dbReference>
<sequence length="402" mass="43321">MQLSLRSSLKPKGPGTNDRHIAERILNVATSMPFVLLGVKTLRKDRHASTNHQLLGLSLVSVGVAATSYHAASGSLRRTLRKLDYWSISLCSTLLARALSPQSAFAGAVQMASLAMIPFQPTAVTAANTALMEMKFARSSQRHPALRQAWRQHVMAECFLMMIALRPVCLRLLRASNLQRKGAEETPELEKTWPACACALSDGSSETQSSTPVCVQLQRRAALFSLAATVAAWQPAVNAAPSNLKYGTWDGKSAAGGSCAIGEEGADCRKGLLGRDKLDTGIYGKALSPKAETGTAVAEMDDSYTQETLQVAKAIQKYASGDPFSPERPSIVKNLKQEGGEWASKYARGGNARKQSARKFYIAYDALLGHLVTSGMAPMPQAKLNKVLQNVDEAKQFLAQGR</sequence>
<comment type="caution">
    <text evidence="1">The sequence shown here is derived from an EMBL/GenBank/DDBJ whole genome shotgun (WGS) entry which is preliminary data.</text>
</comment>
<dbReference type="GO" id="GO:0010206">
    <property type="term" value="P:photosystem II repair"/>
    <property type="evidence" value="ECO:0007669"/>
    <property type="project" value="InterPro"/>
</dbReference>
<protein>
    <submittedName>
        <fullName evidence="1">Uncharacterized protein</fullName>
    </submittedName>
</protein>
<proteinExistence type="inferred from homology"/>
<accession>A0AAW1NKX1</accession>
<dbReference type="HAMAP" id="MF_01481">
    <property type="entry name" value="PSII_Psb27"/>
    <property type="match status" value="1"/>
</dbReference>
<dbReference type="GO" id="GO:0009523">
    <property type="term" value="C:photosystem II"/>
    <property type="evidence" value="ECO:0007669"/>
    <property type="project" value="InterPro"/>
</dbReference>
<dbReference type="Pfam" id="PF13326">
    <property type="entry name" value="PSII_Pbs27"/>
    <property type="match status" value="1"/>
</dbReference>
<keyword evidence="2" id="KW-1185">Reference proteome</keyword>
<reference evidence="1 2" key="1">
    <citation type="journal article" date="2024" name="Nat. Commun.">
        <title>Phylogenomics reveals the evolutionary origins of lichenization in chlorophyte algae.</title>
        <authorList>
            <person name="Puginier C."/>
            <person name="Libourel C."/>
            <person name="Otte J."/>
            <person name="Skaloud P."/>
            <person name="Haon M."/>
            <person name="Grisel S."/>
            <person name="Petersen M."/>
            <person name="Berrin J.G."/>
            <person name="Delaux P.M."/>
            <person name="Dal Grande F."/>
            <person name="Keller J."/>
        </authorList>
    </citation>
    <scope>NUCLEOTIDE SEQUENCE [LARGE SCALE GENOMIC DNA]</scope>
    <source>
        <strain evidence="1 2">SAG 2036</strain>
    </source>
</reference>
<dbReference type="PANTHER" id="PTHR35100">
    <property type="entry name" value="FOLD PROTEIN"/>
    <property type="match status" value="1"/>
</dbReference>
<dbReference type="InterPro" id="IPR038450">
    <property type="entry name" value="PSII_Psb27_sf"/>
</dbReference>
<dbReference type="EMBL" id="JALJOQ010000201">
    <property type="protein sequence ID" value="KAK9789928.1"/>
    <property type="molecule type" value="Genomic_DNA"/>
</dbReference>
<evidence type="ECO:0000313" key="1">
    <source>
        <dbReference type="EMBL" id="KAK9789928.1"/>
    </source>
</evidence>
<dbReference type="GO" id="GO:0010207">
    <property type="term" value="P:photosystem II assembly"/>
    <property type="evidence" value="ECO:0007669"/>
    <property type="project" value="InterPro"/>
</dbReference>
<dbReference type="Proteomes" id="UP001465755">
    <property type="component" value="Unassembled WGS sequence"/>
</dbReference>
<dbReference type="InterPro" id="IPR025585">
    <property type="entry name" value="PSII_Psb27"/>
</dbReference>
<organism evidence="1 2">
    <name type="scientific">Symbiochloris irregularis</name>
    <dbReference type="NCBI Taxonomy" id="706552"/>
    <lineage>
        <taxon>Eukaryota</taxon>
        <taxon>Viridiplantae</taxon>
        <taxon>Chlorophyta</taxon>
        <taxon>core chlorophytes</taxon>
        <taxon>Trebouxiophyceae</taxon>
        <taxon>Trebouxiales</taxon>
        <taxon>Trebouxiaceae</taxon>
        <taxon>Symbiochloris</taxon>
    </lineage>
</organism>
<name>A0AAW1NKX1_9CHLO</name>
<evidence type="ECO:0000313" key="2">
    <source>
        <dbReference type="Proteomes" id="UP001465755"/>
    </source>
</evidence>